<dbReference type="AlphaFoldDB" id="A0A380HHX1"/>
<evidence type="ECO:0000313" key="1">
    <source>
        <dbReference type="EMBL" id="SUM81848.1"/>
    </source>
</evidence>
<proteinExistence type="predicted"/>
<dbReference type="Proteomes" id="UP000254707">
    <property type="component" value="Unassembled WGS sequence"/>
</dbReference>
<name>A0A380HHX1_STASA</name>
<gene>
    <name evidence="1" type="ORF">NCTC7688_00342</name>
</gene>
<dbReference type="EMBL" id="UHED01000001">
    <property type="protein sequence ID" value="SUM81848.1"/>
    <property type="molecule type" value="Genomic_DNA"/>
</dbReference>
<sequence>MYLLLSLTADKGLDFVGSFFVHVRLTLPFLILKAFTSSFSTDARITRCYVI</sequence>
<organism evidence="1 2">
    <name type="scientific">Staphylococcus saprophyticus</name>
    <dbReference type="NCBI Taxonomy" id="29385"/>
    <lineage>
        <taxon>Bacteria</taxon>
        <taxon>Bacillati</taxon>
        <taxon>Bacillota</taxon>
        <taxon>Bacilli</taxon>
        <taxon>Bacillales</taxon>
        <taxon>Staphylococcaceae</taxon>
        <taxon>Staphylococcus</taxon>
    </lineage>
</organism>
<reference evidence="1 2" key="1">
    <citation type="submission" date="2018-06" db="EMBL/GenBank/DDBJ databases">
        <authorList>
            <consortium name="Pathogen Informatics"/>
            <person name="Doyle S."/>
        </authorList>
    </citation>
    <scope>NUCLEOTIDE SEQUENCE [LARGE SCALE GENOMIC DNA]</scope>
    <source>
        <strain evidence="1 2">NCTC7688</strain>
    </source>
</reference>
<protein>
    <submittedName>
        <fullName evidence="1">Uncharacterized protein</fullName>
    </submittedName>
</protein>
<accession>A0A380HHX1</accession>
<evidence type="ECO:0000313" key="2">
    <source>
        <dbReference type="Proteomes" id="UP000254707"/>
    </source>
</evidence>